<evidence type="ECO:0000256" key="2">
    <source>
        <dbReference type="ARBA" id="ARBA00022448"/>
    </source>
</evidence>
<dbReference type="Pfam" id="PF03547">
    <property type="entry name" value="Mem_trans"/>
    <property type="match status" value="1"/>
</dbReference>
<feature type="transmembrane region" description="Helical" evidence="7">
    <location>
        <begin position="129"/>
        <end position="150"/>
    </location>
</feature>
<feature type="transmembrane region" description="Helical" evidence="7">
    <location>
        <begin position="100"/>
        <end position="123"/>
    </location>
</feature>
<dbReference type="RefSeq" id="WP_254758835.1">
    <property type="nucleotide sequence ID" value="NZ_JANCLT010000004.1"/>
</dbReference>
<dbReference type="PANTHER" id="PTHR36838">
    <property type="entry name" value="AUXIN EFFLUX CARRIER FAMILY PROTEIN"/>
    <property type="match status" value="1"/>
</dbReference>
<comment type="subcellular location">
    <subcellularLocation>
        <location evidence="1">Membrane</location>
        <topology evidence="1">Multi-pass membrane protein</topology>
    </subcellularLocation>
</comment>
<feature type="transmembrane region" description="Helical" evidence="7">
    <location>
        <begin position="37"/>
        <end position="55"/>
    </location>
</feature>
<feature type="transmembrane region" description="Helical" evidence="7">
    <location>
        <begin position="190"/>
        <end position="214"/>
    </location>
</feature>
<evidence type="ECO:0000313" key="9">
    <source>
        <dbReference type="Proteomes" id="UP001156102"/>
    </source>
</evidence>
<sequence length="306" mass="33442">MHWFNLLWEQLLAIYLLAVIGFAAKKKRLFTGQSDQLLMQLILTITLPALIVSALDIPFSRRLLQEFGQLLLMSAFALGSACLIGFLLRRLAKLPSAQKPGYEGSIIFGNQGFIGYAVCSILLGQTGIVYATVFNILYLFLIWTYGMYIFARTSSVMSIRSILWNPGVAATAAGVVLFLLPLSLPKPLHAALQLTGGMTTPLSMLVIGSLIGSVPRQTLRTMIRLPYLWLSASMRLLLLPGLLLWFSVPLPILTVAVLLAGMPSAPTMTLYAMRYGCDTAFPSAAVAVSTLLSMLSIPLLYWLAHS</sequence>
<proteinExistence type="predicted"/>
<dbReference type="EMBL" id="JANCLT010000004">
    <property type="protein sequence ID" value="MCP8968926.1"/>
    <property type="molecule type" value="Genomic_DNA"/>
</dbReference>
<keyword evidence="4 7" id="KW-0812">Transmembrane</keyword>
<dbReference type="GO" id="GO:0055085">
    <property type="term" value="P:transmembrane transport"/>
    <property type="evidence" value="ECO:0007669"/>
    <property type="project" value="InterPro"/>
</dbReference>
<feature type="transmembrane region" description="Helical" evidence="7">
    <location>
        <begin position="162"/>
        <end position="184"/>
    </location>
</feature>
<evidence type="ECO:0000256" key="3">
    <source>
        <dbReference type="ARBA" id="ARBA00022475"/>
    </source>
</evidence>
<reference evidence="8" key="1">
    <citation type="submission" date="2022-07" db="EMBL/GenBank/DDBJ databases">
        <authorList>
            <person name="Li W.-J."/>
            <person name="Deng Q.-Q."/>
        </authorList>
    </citation>
    <scope>NUCLEOTIDE SEQUENCE</scope>
    <source>
        <strain evidence="8">SYSU M60031</strain>
    </source>
</reference>
<keyword evidence="5 7" id="KW-1133">Transmembrane helix</keyword>
<name>A0AA41XBD7_9BACI</name>
<feature type="transmembrane region" description="Helical" evidence="7">
    <location>
        <begin position="6"/>
        <end position="25"/>
    </location>
</feature>
<evidence type="ECO:0000313" key="8">
    <source>
        <dbReference type="EMBL" id="MCP8968926.1"/>
    </source>
</evidence>
<keyword evidence="9" id="KW-1185">Reference proteome</keyword>
<protein>
    <submittedName>
        <fullName evidence="8">AEC family transporter</fullName>
    </submittedName>
</protein>
<dbReference type="GO" id="GO:0016020">
    <property type="term" value="C:membrane"/>
    <property type="evidence" value="ECO:0007669"/>
    <property type="project" value="UniProtKB-SubCell"/>
</dbReference>
<evidence type="ECO:0000256" key="7">
    <source>
        <dbReference type="SAM" id="Phobius"/>
    </source>
</evidence>
<keyword evidence="3" id="KW-1003">Cell membrane</keyword>
<evidence type="ECO:0000256" key="6">
    <source>
        <dbReference type="ARBA" id="ARBA00023136"/>
    </source>
</evidence>
<comment type="caution">
    <text evidence="8">The sequence shown here is derived from an EMBL/GenBank/DDBJ whole genome shotgun (WGS) entry which is preliminary data.</text>
</comment>
<evidence type="ECO:0000256" key="1">
    <source>
        <dbReference type="ARBA" id="ARBA00004141"/>
    </source>
</evidence>
<evidence type="ECO:0000256" key="4">
    <source>
        <dbReference type="ARBA" id="ARBA00022692"/>
    </source>
</evidence>
<gene>
    <name evidence="8" type="ORF">NK662_10290</name>
</gene>
<feature type="transmembrane region" description="Helical" evidence="7">
    <location>
        <begin position="67"/>
        <end position="88"/>
    </location>
</feature>
<accession>A0AA41XBD7</accession>
<organism evidence="8 9">
    <name type="scientific">Ectobacillus ponti</name>
    <dbReference type="NCBI Taxonomy" id="2961894"/>
    <lineage>
        <taxon>Bacteria</taxon>
        <taxon>Bacillati</taxon>
        <taxon>Bacillota</taxon>
        <taxon>Bacilli</taxon>
        <taxon>Bacillales</taxon>
        <taxon>Bacillaceae</taxon>
        <taxon>Ectobacillus</taxon>
    </lineage>
</organism>
<keyword evidence="2" id="KW-0813">Transport</keyword>
<keyword evidence="6 7" id="KW-0472">Membrane</keyword>
<dbReference type="PANTHER" id="PTHR36838:SF1">
    <property type="entry name" value="SLR1864 PROTEIN"/>
    <property type="match status" value="1"/>
</dbReference>
<feature type="transmembrane region" description="Helical" evidence="7">
    <location>
        <begin position="284"/>
        <end position="304"/>
    </location>
</feature>
<dbReference type="InterPro" id="IPR004776">
    <property type="entry name" value="Mem_transp_PIN-like"/>
</dbReference>
<evidence type="ECO:0000256" key="5">
    <source>
        <dbReference type="ARBA" id="ARBA00022989"/>
    </source>
</evidence>
<dbReference type="Proteomes" id="UP001156102">
    <property type="component" value="Unassembled WGS sequence"/>
</dbReference>
<dbReference type="AlphaFoldDB" id="A0AA41XBD7"/>